<reference evidence="1" key="1">
    <citation type="submission" date="2022-11" db="EMBL/GenBank/DDBJ databases">
        <title>Minimal conservation of predation-associated metabolite biosynthetic gene clusters underscores biosynthetic potential of Myxococcota including descriptions for ten novel species: Archangium lansinium sp. nov., Myxococcus landrumus sp. nov., Nannocystis bai.</title>
        <authorList>
            <person name="Ahearne A."/>
            <person name="Stevens C."/>
            <person name="Phillips K."/>
        </authorList>
    </citation>
    <scope>NUCLEOTIDE SEQUENCE</scope>
    <source>
        <strain evidence="1">Na p29</strain>
    </source>
</reference>
<dbReference type="Proteomes" id="UP001150924">
    <property type="component" value="Unassembled WGS sequence"/>
</dbReference>
<keyword evidence="2" id="KW-1185">Reference proteome</keyword>
<organism evidence="1 2">
    <name type="scientific">Nannocystis pusilla</name>
    <dbReference type="NCBI Taxonomy" id="889268"/>
    <lineage>
        <taxon>Bacteria</taxon>
        <taxon>Pseudomonadati</taxon>
        <taxon>Myxococcota</taxon>
        <taxon>Polyangia</taxon>
        <taxon>Nannocystales</taxon>
        <taxon>Nannocystaceae</taxon>
        <taxon>Nannocystis</taxon>
    </lineage>
</organism>
<protein>
    <submittedName>
        <fullName evidence="1">Uncharacterized protein</fullName>
    </submittedName>
</protein>
<dbReference type="RefSeq" id="WP_267775521.1">
    <property type="nucleotide sequence ID" value="NZ_JAPNKE010000002.1"/>
</dbReference>
<evidence type="ECO:0000313" key="2">
    <source>
        <dbReference type="Proteomes" id="UP001150924"/>
    </source>
</evidence>
<comment type="caution">
    <text evidence="1">The sequence shown here is derived from an EMBL/GenBank/DDBJ whole genome shotgun (WGS) entry which is preliminary data.</text>
</comment>
<dbReference type="AlphaFoldDB" id="A0A9X3J3K5"/>
<evidence type="ECO:0000313" key="1">
    <source>
        <dbReference type="EMBL" id="MCY1012193.1"/>
    </source>
</evidence>
<gene>
    <name evidence="1" type="ORF">OV079_42975</name>
</gene>
<sequence>MAGLRSTAVQASPWRTNTFWLVASHGLPARSTAIACGKSSAASASTDTGSLVHALPSKWSIALKVALQICPSAATA</sequence>
<accession>A0A9X3J3K5</accession>
<proteinExistence type="predicted"/>
<name>A0A9X3J3K5_9BACT</name>
<dbReference type="EMBL" id="JAPNKE010000002">
    <property type="protein sequence ID" value="MCY1012193.1"/>
    <property type="molecule type" value="Genomic_DNA"/>
</dbReference>